<organism evidence="2 3">
    <name type="scientific">Hyella patelloides LEGE 07179</name>
    <dbReference type="NCBI Taxonomy" id="945734"/>
    <lineage>
        <taxon>Bacteria</taxon>
        <taxon>Bacillati</taxon>
        <taxon>Cyanobacteriota</taxon>
        <taxon>Cyanophyceae</taxon>
        <taxon>Pleurocapsales</taxon>
        <taxon>Hyellaceae</taxon>
        <taxon>Hyella</taxon>
    </lineage>
</organism>
<evidence type="ECO:0000313" key="2">
    <source>
        <dbReference type="EMBL" id="VEP11395.1"/>
    </source>
</evidence>
<dbReference type="SUPFAM" id="SSF54427">
    <property type="entry name" value="NTF2-like"/>
    <property type="match status" value="1"/>
</dbReference>
<sequence length="170" mass="19715">MTSKLSNIEWVIERSKIIDVIVAIANAMDNKNWQNLRKYLADEIHVDYSEFRGELPQQITAESYIQKRAEGLTGLKTLHISTNHEVAIVRAHPPNRIRGLVSPVKDYAQCRSAYRIYRFDPTDESRQERLDTAGNYEHQLIRVDGKWRVTAIKQTVVMMSGNRRVHRGLQ</sequence>
<dbReference type="OrthoDB" id="511608at2"/>
<name>A0A563VJ97_9CYAN</name>
<dbReference type="Gene3D" id="3.10.450.50">
    <property type="match status" value="1"/>
</dbReference>
<evidence type="ECO:0000313" key="3">
    <source>
        <dbReference type="Proteomes" id="UP000320055"/>
    </source>
</evidence>
<keyword evidence="3" id="KW-1185">Reference proteome</keyword>
<reference evidence="2 3" key="1">
    <citation type="submission" date="2019-01" db="EMBL/GenBank/DDBJ databases">
        <authorList>
            <person name="Brito A."/>
        </authorList>
    </citation>
    <scope>NUCLEOTIDE SEQUENCE [LARGE SCALE GENOMIC DNA]</scope>
    <source>
        <strain evidence="2">1</strain>
    </source>
</reference>
<protein>
    <recommendedName>
        <fullName evidence="1">SnoaL-like domain-containing protein</fullName>
    </recommendedName>
</protein>
<gene>
    <name evidence="2" type="ORF">H1P_1020018</name>
</gene>
<dbReference type="RefSeq" id="WP_144868757.1">
    <property type="nucleotide sequence ID" value="NZ_LR213858.1"/>
</dbReference>
<dbReference type="AlphaFoldDB" id="A0A563VJ97"/>
<dbReference type="InterPro" id="IPR037401">
    <property type="entry name" value="SnoaL-like"/>
</dbReference>
<feature type="domain" description="SnoaL-like" evidence="1">
    <location>
        <begin position="13"/>
        <end position="151"/>
    </location>
</feature>
<dbReference type="EMBL" id="CAACVJ010000005">
    <property type="protein sequence ID" value="VEP11395.1"/>
    <property type="molecule type" value="Genomic_DNA"/>
</dbReference>
<dbReference type="InterPro" id="IPR032710">
    <property type="entry name" value="NTF2-like_dom_sf"/>
</dbReference>
<accession>A0A563VJ97</accession>
<dbReference type="Proteomes" id="UP000320055">
    <property type="component" value="Unassembled WGS sequence"/>
</dbReference>
<evidence type="ECO:0000259" key="1">
    <source>
        <dbReference type="Pfam" id="PF13577"/>
    </source>
</evidence>
<dbReference type="Pfam" id="PF13577">
    <property type="entry name" value="SnoaL_4"/>
    <property type="match status" value="1"/>
</dbReference>
<proteinExistence type="predicted"/>